<reference evidence="1 2" key="1">
    <citation type="submission" date="2023-01" db="EMBL/GenBank/DDBJ databases">
        <title>Analysis of 21 Apiospora genomes using comparative genomics revels a genus with tremendous synthesis potential of carbohydrate active enzymes and secondary metabolites.</title>
        <authorList>
            <person name="Sorensen T."/>
        </authorList>
    </citation>
    <scope>NUCLEOTIDE SEQUENCE [LARGE SCALE GENOMIC DNA]</scope>
    <source>
        <strain evidence="1 2">CBS 135458</strain>
    </source>
</reference>
<proteinExistence type="predicted"/>
<dbReference type="RefSeq" id="XP_066716070.1">
    <property type="nucleotide sequence ID" value="XM_066856801.1"/>
</dbReference>
<protein>
    <submittedName>
        <fullName evidence="1">Cytochrome P450</fullName>
    </submittedName>
</protein>
<gene>
    <name evidence="1" type="ORF">PG994_005392</name>
</gene>
<sequence length="103" mass="11716">MTEWADYLSFDIMGDICFSGPFKMLDKPDNRYVLDVLPKGVNSLKMRLDAWHPTAEDRESPIAKLNEAMKRYEAFANQQSAKRLAMDSAIKTSDVYSHLLAAN</sequence>
<organism evidence="1 2">
    <name type="scientific">Apiospora phragmitis</name>
    <dbReference type="NCBI Taxonomy" id="2905665"/>
    <lineage>
        <taxon>Eukaryota</taxon>
        <taxon>Fungi</taxon>
        <taxon>Dikarya</taxon>
        <taxon>Ascomycota</taxon>
        <taxon>Pezizomycotina</taxon>
        <taxon>Sordariomycetes</taxon>
        <taxon>Xylariomycetidae</taxon>
        <taxon>Amphisphaeriales</taxon>
        <taxon>Apiosporaceae</taxon>
        <taxon>Apiospora</taxon>
    </lineage>
</organism>
<accession>A0ABR1VC40</accession>
<name>A0ABR1VC40_9PEZI</name>
<dbReference type="Gene3D" id="1.10.630.10">
    <property type="entry name" value="Cytochrome P450"/>
    <property type="match status" value="1"/>
</dbReference>
<evidence type="ECO:0000313" key="1">
    <source>
        <dbReference type="EMBL" id="KAK8068776.1"/>
    </source>
</evidence>
<dbReference type="EMBL" id="JAQQWL010000006">
    <property type="protein sequence ID" value="KAK8068776.1"/>
    <property type="molecule type" value="Genomic_DNA"/>
</dbReference>
<comment type="caution">
    <text evidence="1">The sequence shown here is derived from an EMBL/GenBank/DDBJ whole genome shotgun (WGS) entry which is preliminary data.</text>
</comment>
<dbReference type="InterPro" id="IPR036396">
    <property type="entry name" value="Cyt_P450_sf"/>
</dbReference>
<dbReference type="GeneID" id="92089864"/>
<evidence type="ECO:0000313" key="2">
    <source>
        <dbReference type="Proteomes" id="UP001480595"/>
    </source>
</evidence>
<keyword evidence="2" id="KW-1185">Reference proteome</keyword>
<dbReference type="Proteomes" id="UP001480595">
    <property type="component" value="Unassembled WGS sequence"/>
</dbReference>